<dbReference type="Proteomes" id="UP000007509">
    <property type="component" value="Unassembled WGS sequence"/>
</dbReference>
<proteinExistence type="predicted"/>
<accession>J2K4W9</accession>
<keyword evidence="1" id="KW-0732">Signal</keyword>
<reference evidence="2 3" key="1">
    <citation type="journal article" date="2012" name="J. Bacteriol.">
        <title>Twenty-one genome sequences from Pseudomonas species and 19 genome sequences from diverse bacteria isolated from the rhizosphere and endosphere of Populus deltoides.</title>
        <authorList>
            <person name="Brown S.D."/>
            <person name="Utturkar S.M."/>
            <person name="Klingeman D.M."/>
            <person name="Johnson C.M."/>
            <person name="Martin S.L."/>
            <person name="Land M.L."/>
            <person name="Lu T.Y."/>
            <person name="Schadt C.W."/>
            <person name="Doktycz M.J."/>
            <person name="Pelletier D.A."/>
        </authorList>
    </citation>
    <scope>NUCLEOTIDE SEQUENCE [LARGE SCALE GENOMIC DNA]</scope>
    <source>
        <strain evidence="2 3">CF314</strain>
    </source>
</reference>
<organism evidence="2 3">
    <name type="scientific">Chryseobacterium populi</name>
    <dbReference type="NCBI Taxonomy" id="1144316"/>
    <lineage>
        <taxon>Bacteria</taxon>
        <taxon>Pseudomonadati</taxon>
        <taxon>Bacteroidota</taxon>
        <taxon>Flavobacteriia</taxon>
        <taxon>Flavobacteriales</taxon>
        <taxon>Weeksellaceae</taxon>
        <taxon>Chryseobacterium group</taxon>
        <taxon>Chryseobacterium</taxon>
    </lineage>
</organism>
<dbReference type="PATRIC" id="fig|1144316.3.peg.3769"/>
<dbReference type="EMBL" id="AKJY01000100">
    <property type="protein sequence ID" value="EJL68308.1"/>
    <property type="molecule type" value="Genomic_DNA"/>
</dbReference>
<protein>
    <submittedName>
        <fullName evidence="2">Uncharacterized protein</fullName>
    </submittedName>
</protein>
<dbReference type="OrthoDB" id="982449at2"/>
<dbReference type="AlphaFoldDB" id="J2K4W9"/>
<comment type="caution">
    <text evidence="2">The sequence shown here is derived from an EMBL/GenBank/DDBJ whole genome shotgun (WGS) entry which is preliminary data.</text>
</comment>
<evidence type="ECO:0000313" key="2">
    <source>
        <dbReference type="EMBL" id="EJL68308.1"/>
    </source>
</evidence>
<feature type="chain" id="PRO_5003749966" evidence="1">
    <location>
        <begin position="24"/>
        <end position="191"/>
    </location>
</feature>
<evidence type="ECO:0000256" key="1">
    <source>
        <dbReference type="SAM" id="SignalP"/>
    </source>
</evidence>
<dbReference type="RefSeq" id="WP_007846512.1">
    <property type="nucleotide sequence ID" value="NZ_AKJY01000100.1"/>
</dbReference>
<name>J2K4W9_9FLAO</name>
<feature type="signal peptide" evidence="1">
    <location>
        <begin position="1"/>
        <end position="23"/>
    </location>
</feature>
<keyword evidence="3" id="KW-1185">Reference proteome</keyword>
<gene>
    <name evidence="2" type="ORF">PMI13_03751</name>
</gene>
<sequence>MKPKLLIFLFVLLSGVSFGQAKANTDVQAIKKSFTYFTSSIKNKKTDEAVNCMYPKFFTIVQKDQMKQILEMTYNNPFMKVDLLNMQFGTVEKPELINGEYFSVFNYLFNLKCNVGAMNDEMKKKVSSVLESRYGKKNVKYLDNEGAYLINAYMKAGAISTDRKYWKFVILEKQYKPELVKILPQKILDKF</sequence>
<evidence type="ECO:0000313" key="3">
    <source>
        <dbReference type="Proteomes" id="UP000007509"/>
    </source>
</evidence>